<organism evidence="1">
    <name type="scientific">Cacopsylla melanoneura</name>
    <dbReference type="NCBI Taxonomy" id="428564"/>
    <lineage>
        <taxon>Eukaryota</taxon>
        <taxon>Metazoa</taxon>
        <taxon>Ecdysozoa</taxon>
        <taxon>Arthropoda</taxon>
        <taxon>Hexapoda</taxon>
        <taxon>Insecta</taxon>
        <taxon>Pterygota</taxon>
        <taxon>Neoptera</taxon>
        <taxon>Paraneoptera</taxon>
        <taxon>Hemiptera</taxon>
        <taxon>Sternorrhyncha</taxon>
        <taxon>Psylloidea</taxon>
        <taxon>Psyllidae</taxon>
        <taxon>Psyllinae</taxon>
        <taxon>Cacopsylla</taxon>
    </lineage>
</organism>
<evidence type="ECO:0000313" key="1">
    <source>
        <dbReference type="EMBL" id="CAG6791037.1"/>
    </source>
</evidence>
<accession>A0A8D9FI61</accession>
<protein>
    <submittedName>
        <fullName evidence="1">Uncharacterized protein</fullName>
    </submittedName>
</protein>
<sequence>MNEIVFVLFTKYYEILVQIPFRMQFNATKYQYTRSKCNRIARVAKTRDQTTKNEIMWSLRCSLNCTRHTYHRVRRRIPNNNNTTIVRATTITINEAAVVVHCKAVTIVTTSYQSSR</sequence>
<dbReference type="EMBL" id="HBUF01674168">
    <property type="protein sequence ID" value="CAG6791037.1"/>
    <property type="molecule type" value="Transcribed_RNA"/>
</dbReference>
<dbReference type="AlphaFoldDB" id="A0A8D9FI61"/>
<reference evidence="1" key="1">
    <citation type="submission" date="2021-05" db="EMBL/GenBank/DDBJ databases">
        <authorList>
            <person name="Alioto T."/>
            <person name="Alioto T."/>
            <person name="Gomez Garrido J."/>
        </authorList>
    </citation>
    <scope>NUCLEOTIDE SEQUENCE</scope>
</reference>
<name>A0A8D9FI61_9HEMI</name>
<proteinExistence type="predicted"/>